<dbReference type="PANTHER" id="PTHR43157:SF30">
    <property type="entry name" value="RETINOL DEHYDROGENASE 11-LIKE"/>
    <property type="match status" value="1"/>
</dbReference>
<evidence type="ECO:0000313" key="4">
    <source>
        <dbReference type="Proteomes" id="UP001187315"/>
    </source>
</evidence>
<reference evidence="3" key="1">
    <citation type="submission" date="2023-08" db="EMBL/GenBank/DDBJ databases">
        <title>Pelteobagrus vachellii genome.</title>
        <authorList>
            <person name="Liu H."/>
        </authorList>
    </citation>
    <scope>NUCLEOTIDE SEQUENCE</scope>
    <source>
        <strain evidence="3">PRFRI_2022a</strain>
        <tissue evidence="3">Muscle</tissue>
    </source>
</reference>
<sequence>MTWEITDLISHPLWMVSALVLAAVTRAQRRGWWHPSACPVRLTGKTAIVTGANTGIGKFIALDFARRGARVILACRSETRGMAALEEIRQCSGNQNVHLRIIDTSSLESVRKFAAQILEEEKELHILVNNAGASGLPKGLTADGLELSFATNHIGPFLLTNLLLDLLKKSAPARIVNVSSANHKKGKVDFSHFRGENLSYAMDTTYNHTKLHNVIWTNELARRLRGTGVTANSLHPGIVMTDVMRHYNWILRLIFNLVGIFFFKSSKEGAVSTIYCAVAEETQGISGKYFDSDCSLVLPAPEARDPAIGEKEFEYCERLTAKL</sequence>
<accession>A0AA88M2U1</accession>
<dbReference type="Gene3D" id="3.40.50.720">
    <property type="entry name" value="NAD(P)-binding Rossmann-like Domain"/>
    <property type="match status" value="1"/>
</dbReference>
<keyword evidence="2" id="KW-0560">Oxidoreductase</keyword>
<gene>
    <name evidence="3" type="ORF">Q7C36_018554</name>
</gene>
<comment type="similarity">
    <text evidence="1">Belongs to the short-chain dehydrogenases/reductases (SDR) family.</text>
</comment>
<dbReference type="SUPFAM" id="SSF51735">
    <property type="entry name" value="NAD(P)-binding Rossmann-fold domains"/>
    <property type="match status" value="1"/>
</dbReference>
<organism evidence="3 4">
    <name type="scientific">Tachysurus vachellii</name>
    <name type="common">Darkbarbel catfish</name>
    <name type="synonym">Pelteobagrus vachellii</name>
    <dbReference type="NCBI Taxonomy" id="175792"/>
    <lineage>
        <taxon>Eukaryota</taxon>
        <taxon>Metazoa</taxon>
        <taxon>Chordata</taxon>
        <taxon>Craniata</taxon>
        <taxon>Vertebrata</taxon>
        <taxon>Euteleostomi</taxon>
        <taxon>Actinopterygii</taxon>
        <taxon>Neopterygii</taxon>
        <taxon>Teleostei</taxon>
        <taxon>Ostariophysi</taxon>
        <taxon>Siluriformes</taxon>
        <taxon>Bagridae</taxon>
        <taxon>Tachysurus</taxon>
    </lineage>
</organism>
<proteinExistence type="inferred from homology"/>
<dbReference type="InterPro" id="IPR036291">
    <property type="entry name" value="NAD(P)-bd_dom_sf"/>
</dbReference>
<dbReference type="GO" id="GO:0016491">
    <property type="term" value="F:oxidoreductase activity"/>
    <property type="evidence" value="ECO:0007669"/>
    <property type="project" value="UniProtKB-KW"/>
</dbReference>
<dbReference type="Pfam" id="PF00106">
    <property type="entry name" value="adh_short"/>
    <property type="match status" value="1"/>
</dbReference>
<keyword evidence="4" id="KW-1185">Reference proteome</keyword>
<dbReference type="EMBL" id="JAVHJS010000019">
    <property type="protein sequence ID" value="KAK2827628.1"/>
    <property type="molecule type" value="Genomic_DNA"/>
</dbReference>
<dbReference type="InterPro" id="IPR002347">
    <property type="entry name" value="SDR_fam"/>
</dbReference>
<evidence type="ECO:0000256" key="1">
    <source>
        <dbReference type="ARBA" id="ARBA00006484"/>
    </source>
</evidence>
<comment type="caution">
    <text evidence="3">The sequence shown here is derived from an EMBL/GenBank/DDBJ whole genome shotgun (WGS) entry which is preliminary data.</text>
</comment>
<name>A0AA88M2U1_TACVA</name>
<dbReference type="Proteomes" id="UP001187315">
    <property type="component" value="Unassembled WGS sequence"/>
</dbReference>
<dbReference type="PRINTS" id="PR00081">
    <property type="entry name" value="GDHRDH"/>
</dbReference>
<evidence type="ECO:0008006" key="5">
    <source>
        <dbReference type="Google" id="ProtNLM"/>
    </source>
</evidence>
<dbReference type="PANTHER" id="PTHR43157">
    <property type="entry name" value="PHOSPHATIDYLINOSITOL-GLYCAN BIOSYNTHESIS CLASS F PROTEIN-RELATED"/>
    <property type="match status" value="1"/>
</dbReference>
<evidence type="ECO:0000256" key="2">
    <source>
        <dbReference type="ARBA" id="ARBA00023002"/>
    </source>
</evidence>
<protein>
    <recommendedName>
        <fullName evidence="5">Retinol dehydrogenase 11</fullName>
    </recommendedName>
</protein>
<dbReference type="AlphaFoldDB" id="A0AA88M2U1"/>
<evidence type="ECO:0000313" key="3">
    <source>
        <dbReference type="EMBL" id="KAK2827628.1"/>
    </source>
</evidence>